<evidence type="ECO:0000313" key="1">
    <source>
        <dbReference type="EMBL" id="KAI3357686.1"/>
    </source>
</evidence>
<name>A0ACB8VPY8_9TELE</name>
<feature type="non-terminal residue" evidence="1">
    <location>
        <position position="102"/>
    </location>
</feature>
<evidence type="ECO:0000313" key="2">
    <source>
        <dbReference type="Proteomes" id="UP000831701"/>
    </source>
</evidence>
<accession>A0ACB8VPY8</accession>
<gene>
    <name evidence="1" type="ORF">L3Q82_016090</name>
</gene>
<organism evidence="1 2">
    <name type="scientific">Scortum barcoo</name>
    <name type="common">barcoo grunter</name>
    <dbReference type="NCBI Taxonomy" id="214431"/>
    <lineage>
        <taxon>Eukaryota</taxon>
        <taxon>Metazoa</taxon>
        <taxon>Chordata</taxon>
        <taxon>Craniata</taxon>
        <taxon>Vertebrata</taxon>
        <taxon>Euteleostomi</taxon>
        <taxon>Actinopterygii</taxon>
        <taxon>Neopterygii</taxon>
        <taxon>Teleostei</taxon>
        <taxon>Neoteleostei</taxon>
        <taxon>Acanthomorphata</taxon>
        <taxon>Eupercaria</taxon>
        <taxon>Centrarchiformes</taxon>
        <taxon>Terapontoidei</taxon>
        <taxon>Terapontidae</taxon>
        <taxon>Scortum</taxon>
    </lineage>
</organism>
<protein>
    <submittedName>
        <fullName evidence="1">Uncharacterized protein</fullName>
    </submittedName>
</protein>
<dbReference type="Proteomes" id="UP000831701">
    <property type="component" value="Chromosome 19"/>
</dbReference>
<reference evidence="1" key="1">
    <citation type="submission" date="2022-04" db="EMBL/GenBank/DDBJ databases">
        <title>Jade perch genome.</title>
        <authorList>
            <person name="Chao B."/>
        </authorList>
    </citation>
    <scope>NUCLEOTIDE SEQUENCE</scope>
    <source>
        <strain evidence="1">CB-2022</strain>
    </source>
</reference>
<dbReference type="EMBL" id="CM041549">
    <property type="protein sequence ID" value="KAI3357686.1"/>
    <property type="molecule type" value="Genomic_DNA"/>
</dbReference>
<keyword evidence="2" id="KW-1185">Reference proteome</keyword>
<sequence length="102" mass="11274">MGFVCCREYRGQRQLHATTPERGSSECSELGIRTLWPQPAQRQIGLPVLYVKLPARKRRPAGYSATPATTSLSQPNCDGVPLSKLLCILGTQEMGRTLRMVS</sequence>
<proteinExistence type="predicted"/>
<comment type="caution">
    <text evidence="1">The sequence shown here is derived from an EMBL/GenBank/DDBJ whole genome shotgun (WGS) entry which is preliminary data.</text>
</comment>